<name>A0A6G1I3B8_9PEZI</name>
<sequence>MPICRVNILFLPRAASPHLSIHLLPAPPFDSDPPTALPRHQSDPPRLPYPAVNGATPHHE</sequence>
<dbReference type="OrthoDB" id="10260961at2759"/>
<organism evidence="2 3">
    <name type="scientific">Trichodelitschia bisporula</name>
    <dbReference type="NCBI Taxonomy" id="703511"/>
    <lineage>
        <taxon>Eukaryota</taxon>
        <taxon>Fungi</taxon>
        <taxon>Dikarya</taxon>
        <taxon>Ascomycota</taxon>
        <taxon>Pezizomycotina</taxon>
        <taxon>Dothideomycetes</taxon>
        <taxon>Dothideomycetes incertae sedis</taxon>
        <taxon>Phaeotrichales</taxon>
        <taxon>Phaeotrichaceae</taxon>
        <taxon>Trichodelitschia</taxon>
    </lineage>
</organism>
<evidence type="ECO:0000313" key="3">
    <source>
        <dbReference type="Proteomes" id="UP000799640"/>
    </source>
</evidence>
<gene>
    <name evidence="2" type="ORF">EJ06DRAFT_527659</name>
</gene>
<evidence type="ECO:0000313" key="2">
    <source>
        <dbReference type="EMBL" id="KAF2402684.1"/>
    </source>
</evidence>
<reference evidence="2" key="1">
    <citation type="journal article" date="2020" name="Stud. Mycol.">
        <title>101 Dothideomycetes genomes: a test case for predicting lifestyles and emergence of pathogens.</title>
        <authorList>
            <person name="Haridas S."/>
            <person name="Albert R."/>
            <person name="Binder M."/>
            <person name="Bloem J."/>
            <person name="Labutti K."/>
            <person name="Salamov A."/>
            <person name="Andreopoulos B."/>
            <person name="Baker S."/>
            <person name="Barry K."/>
            <person name="Bills G."/>
            <person name="Bluhm B."/>
            <person name="Cannon C."/>
            <person name="Castanera R."/>
            <person name="Culley D."/>
            <person name="Daum C."/>
            <person name="Ezra D."/>
            <person name="Gonzalez J."/>
            <person name="Henrissat B."/>
            <person name="Kuo A."/>
            <person name="Liang C."/>
            <person name="Lipzen A."/>
            <person name="Lutzoni F."/>
            <person name="Magnuson J."/>
            <person name="Mondo S."/>
            <person name="Nolan M."/>
            <person name="Ohm R."/>
            <person name="Pangilinan J."/>
            <person name="Park H.-J."/>
            <person name="Ramirez L."/>
            <person name="Alfaro M."/>
            <person name="Sun H."/>
            <person name="Tritt A."/>
            <person name="Yoshinaga Y."/>
            <person name="Zwiers L.-H."/>
            <person name="Turgeon B."/>
            <person name="Goodwin S."/>
            <person name="Spatafora J."/>
            <person name="Crous P."/>
            <person name="Grigoriev I."/>
        </authorList>
    </citation>
    <scope>NUCLEOTIDE SEQUENCE</scope>
    <source>
        <strain evidence="2">CBS 262.69</strain>
    </source>
</reference>
<protein>
    <submittedName>
        <fullName evidence="2">Uncharacterized protein</fullName>
    </submittedName>
</protein>
<feature type="region of interest" description="Disordered" evidence="1">
    <location>
        <begin position="22"/>
        <end position="60"/>
    </location>
</feature>
<dbReference type="EMBL" id="ML996690">
    <property type="protein sequence ID" value="KAF2402684.1"/>
    <property type="molecule type" value="Genomic_DNA"/>
</dbReference>
<evidence type="ECO:0000256" key="1">
    <source>
        <dbReference type="SAM" id="MobiDB-lite"/>
    </source>
</evidence>
<keyword evidence="3" id="KW-1185">Reference proteome</keyword>
<accession>A0A6G1I3B8</accession>
<proteinExistence type="predicted"/>
<dbReference type="Proteomes" id="UP000799640">
    <property type="component" value="Unassembled WGS sequence"/>
</dbReference>
<dbReference type="AlphaFoldDB" id="A0A6G1I3B8"/>